<dbReference type="HOGENOM" id="CLU_719578_0_0_1"/>
<feature type="compositionally biased region" description="Low complexity" evidence="1">
    <location>
        <begin position="231"/>
        <end position="254"/>
    </location>
</feature>
<feature type="compositionally biased region" description="Polar residues" evidence="1">
    <location>
        <begin position="255"/>
        <end position="266"/>
    </location>
</feature>
<dbReference type="EMBL" id="KL584767">
    <property type="protein sequence ID" value="KEQ93087.1"/>
    <property type="molecule type" value="Genomic_DNA"/>
</dbReference>
<dbReference type="Proteomes" id="UP000030641">
    <property type="component" value="Unassembled WGS sequence"/>
</dbReference>
<dbReference type="GeneID" id="25365251"/>
<dbReference type="AlphaFoldDB" id="A0A074YG96"/>
<keyword evidence="3" id="KW-1185">Reference proteome</keyword>
<reference evidence="2 3" key="1">
    <citation type="journal article" date="2014" name="BMC Genomics">
        <title>Genome sequencing of four Aureobasidium pullulans varieties: biotechnological potential, stress tolerance, and description of new species.</title>
        <authorList>
            <person name="Gostin Ar C."/>
            <person name="Ohm R.A."/>
            <person name="Kogej T."/>
            <person name="Sonjak S."/>
            <person name="Turk M."/>
            <person name="Zajc J."/>
            <person name="Zalar P."/>
            <person name="Grube M."/>
            <person name="Sun H."/>
            <person name="Han J."/>
            <person name="Sharma A."/>
            <person name="Chiniquy J."/>
            <person name="Ngan C.Y."/>
            <person name="Lipzen A."/>
            <person name="Barry K."/>
            <person name="Grigoriev I.V."/>
            <person name="Gunde-Cimerman N."/>
        </authorList>
    </citation>
    <scope>NUCLEOTIDE SEQUENCE [LARGE SCALE GENOMIC DNA]</scope>
    <source>
        <strain evidence="2 3">EXF-2481</strain>
    </source>
</reference>
<feature type="compositionally biased region" description="Basic and acidic residues" evidence="1">
    <location>
        <begin position="344"/>
        <end position="355"/>
    </location>
</feature>
<feature type="compositionally biased region" description="Acidic residues" evidence="1">
    <location>
        <begin position="168"/>
        <end position="177"/>
    </location>
</feature>
<organism evidence="2 3">
    <name type="scientific">Aureobasidium subglaciale (strain EXF-2481)</name>
    <name type="common">Aureobasidium pullulans var. subglaciale</name>
    <dbReference type="NCBI Taxonomy" id="1043005"/>
    <lineage>
        <taxon>Eukaryota</taxon>
        <taxon>Fungi</taxon>
        <taxon>Dikarya</taxon>
        <taxon>Ascomycota</taxon>
        <taxon>Pezizomycotina</taxon>
        <taxon>Dothideomycetes</taxon>
        <taxon>Dothideomycetidae</taxon>
        <taxon>Dothideales</taxon>
        <taxon>Saccotheciaceae</taxon>
        <taxon>Aureobasidium</taxon>
    </lineage>
</organism>
<sequence>MQSLKCYPGKQLLCRLPKLCYICSDEEGSMLSHVAFGVAFFSTVYHPTNHFLVQQHYSTMVSWWSIIFRKSHVEQLVLETDPRARLLYLERQRTIYSFPLLRLFPANRQKTIALGAQIEELQYLIQDRQGRHFSRYRNEDDDDDDPSPPSSVGDDDEPAPAPQPTVHEEEEGEEEEGYLQRTQIALLADQQAARMSTSMADTGMLPYSQPVRRYLRESPRVQPREFISCPQLRLSESSGQSRSRSLSHSLSQRQTPSLRHSRSATTHRLPPEKSTSSDHMRLASLYTEDHIVRDLEEPRPQARDTLSRISEESSAQLPSRRSKPRRSSQGRPKPPASVGPPVVLERESRHSDRMILTEPSLRAPSGSRSHGDPSRRSRRTGLASKSWASGYPEQIHIRPEMRDPNSVLPGVFGGGFPSF</sequence>
<proteinExistence type="predicted"/>
<gene>
    <name evidence="2" type="ORF">AUEXF2481DRAFT_351594</name>
</gene>
<evidence type="ECO:0000256" key="1">
    <source>
        <dbReference type="SAM" id="MobiDB-lite"/>
    </source>
</evidence>
<dbReference type="InParanoid" id="A0A074YG96"/>
<evidence type="ECO:0000313" key="3">
    <source>
        <dbReference type="Proteomes" id="UP000030641"/>
    </source>
</evidence>
<name>A0A074YG96_AURSE</name>
<feature type="region of interest" description="Disordered" evidence="1">
    <location>
        <begin position="135"/>
        <end position="178"/>
    </location>
</feature>
<protein>
    <submittedName>
        <fullName evidence="2">Uncharacterized protein</fullName>
    </submittedName>
</protein>
<dbReference type="OrthoDB" id="3934946at2759"/>
<evidence type="ECO:0000313" key="2">
    <source>
        <dbReference type="EMBL" id="KEQ93087.1"/>
    </source>
</evidence>
<feature type="region of interest" description="Disordered" evidence="1">
    <location>
        <begin position="231"/>
        <end position="419"/>
    </location>
</feature>
<dbReference type="RefSeq" id="XP_013341679.1">
    <property type="nucleotide sequence ID" value="XM_013486225.1"/>
</dbReference>
<accession>A0A074YG96</accession>
<feature type="compositionally biased region" description="Basic and acidic residues" evidence="1">
    <location>
        <begin position="269"/>
        <end position="311"/>
    </location>
</feature>